<dbReference type="EMBL" id="CP063458">
    <property type="protein sequence ID" value="QOV89633.1"/>
    <property type="molecule type" value="Genomic_DNA"/>
</dbReference>
<dbReference type="GO" id="GO:0004497">
    <property type="term" value="F:monooxygenase activity"/>
    <property type="evidence" value="ECO:0007669"/>
    <property type="project" value="UniProtKB-KW"/>
</dbReference>
<reference evidence="3 4" key="1">
    <citation type="submission" date="2020-10" db="EMBL/GenBank/DDBJ databases">
        <title>Wide distribution of Phycisphaera-like planctomycetes from WD2101 soil group in peatlands and genome analysis of the first cultivated representative.</title>
        <authorList>
            <person name="Dedysh S.N."/>
            <person name="Beletsky A.V."/>
            <person name="Ivanova A."/>
            <person name="Kulichevskaya I.S."/>
            <person name="Suzina N.E."/>
            <person name="Philippov D.A."/>
            <person name="Rakitin A.L."/>
            <person name="Mardanov A.V."/>
            <person name="Ravin N.V."/>
        </authorList>
    </citation>
    <scope>NUCLEOTIDE SEQUENCE [LARGE SCALE GENOMIC DNA]</scope>
    <source>
        <strain evidence="3 4">M1803</strain>
    </source>
</reference>
<proteinExistence type="predicted"/>
<feature type="compositionally biased region" description="Polar residues" evidence="1">
    <location>
        <begin position="323"/>
        <end position="333"/>
    </location>
</feature>
<evidence type="ECO:0000313" key="4">
    <source>
        <dbReference type="Proteomes" id="UP000593765"/>
    </source>
</evidence>
<protein>
    <submittedName>
        <fullName evidence="3">FAD-dependent monooxygenase</fullName>
    </submittedName>
</protein>
<dbReference type="RefSeq" id="WP_206292684.1">
    <property type="nucleotide sequence ID" value="NZ_CP063458.1"/>
</dbReference>
<evidence type="ECO:0000256" key="1">
    <source>
        <dbReference type="SAM" id="MobiDB-lite"/>
    </source>
</evidence>
<feature type="domain" description="FAD-binding" evidence="2">
    <location>
        <begin position="6"/>
        <end position="313"/>
    </location>
</feature>
<accession>A0A7M2WW50</accession>
<feature type="region of interest" description="Disordered" evidence="1">
    <location>
        <begin position="310"/>
        <end position="336"/>
    </location>
</feature>
<dbReference type="Proteomes" id="UP000593765">
    <property type="component" value="Chromosome"/>
</dbReference>
<name>A0A7M2WW50_9BACT</name>
<dbReference type="PRINTS" id="PR00420">
    <property type="entry name" value="RNGMNOXGNASE"/>
</dbReference>
<gene>
    <name evidence="3" type="ORF">IPV69_26165</name>
</gene>
<sequence length="392" mass="42256">MPDAHSVIIVGAGPSGAVSAILLARAGWRVTLLEQHRFPRDKVCGECLSATGIDVLRRIGLDSLIRSYGAIPLHFTHLHAADGTSATVALPRPMWGISRHVLDQLLLIEAGRSGTEVRQPARCESLVTTGPTPTIRVRDLLTNVVTEERPDWVIVADGKSALLGAEVPRPTKDFGLKVHFKDIAGPADAIELFGTMDTYGGLAPIENNRWNAAFSVPASLLRLHAGDLEMVWERLVGENKTLRKRLADATRVSPFLASPLPRFGVRRQWPNRVIPVGNAAAAMEPIGGEGMGLALRSAELAVEHLLSAQNGTSTARDPGGTAAASSDPSNPDITSLDPVELQNAYHHLWRTRRTACRAAAKVVSSGVFSGMAMEFLRHNERVGQRAMAWMGK</sequence>
<dbReference type="Gene3D" id="3.50.50.60">
    <property type="entry name" value="FAD/NAD(P)-binding domain"/>
    <property type="match status" value="1"/>
</dbReference>
<keyword evidence="4" id="KW-1185">Reference proteome</keyword>
<dbReference type="SUPFAM" id="SSF51905">
    <property type="entry name" value="FAD/NAD(P)-binding domain"/>
    <property type="match status" value="1"/>
</dbReference>
<organism evidence="3 4">
    <name type="scientific">Humisphaera borealis</name>
    <dbReference type="NCBI Taxonomy" id="2807512"/>
    <lineage>
        <taxon>Bacteria</taxon>
        <taxon>Pseudomonadati</taxon>
        <taxon>Planctomycetota</taxon>
        <taxon>Phycisphaerae</taxon>
        <taxon>Tepidisphaerales</taxon>
        <taxon>Tepidisphaeraceae</taxon>
        <taxon>Humisphaera</taxon>
    </lineage>
</organism>
<dbReference type="InterPro" id="IPR050407">
    <property type="entry name" value="Geranylgeranyl_reductase"/>
</dbReference>
<dbReference type="PANTHER" id="PTHR42685">
    <property type="entry name" value="GERANYLGERANYL DIPHOSPHATE REDUCTASE"/>
    <property type="match status" value="1"/>
</dbReference>
<keyword evidence="3" id="KW-0503">Monooxygenase</keyword>
<keyword evidence="3" id="KW-0560">Oxidoreductase</keyword>
<dbReference type="InterPro" id="IPR036188">
    <property type="entry name" value="FAD/NAD-bd_sf"/>
</dbReference>
<dbReference type="Pfam" id="PF01494">
    <property type="entry name" value="FAD_binding_3"/>
    <property type="match status" value="1"/>
</dbReference>
<dbReference type="GO" id="GO:0071949">
    <property type="term" value="F:FAD binding"/>
    <property type="evidence" value="ECO:0007669"/>
    <property type="project" value="InterPro"/>
</dbReference>
<evidence type="ECO:0000313" key="3">
    <source>
        <dbReference type="EMBL" id="QOV89633.1"/>
    </source>
</evidence>
<evidence type="ECO:0000259" key="2">
    <source>
        <dbReference type="Pfam" id="PF01494"/>
    </source>
</evidence>
<dbReference type="PANTHER" id="PTHR42685:SF19">
    <property type="entry name" value="POSSIBLE OXIDOREDUCTASE"/>
    <property type="match status" value="1"/>
</dbReference>
<dbReference type="KEGG" id="hbs:IPV69_26165"/>
<dbReference type="AlphaFoldDB" id="A0A7M2WW50"/>
<dbReference type="InterPro" id="IPR002938">
    <property type="entry name" value="FAD-bd"/>
</dbReference>